<dbReference type="GO" id="GO:0003964">
    <property type="term" value="F:RNA-directed DNA polymerase activity"/>
    <property type="evidence" value="ECO:0007669"/>
    <property type="project" value="UniProtKB-KW"/>
</dbReference>
<gene>
    <name evidence="1" type="primary">RTase_536</name>
    <name evidence="1" type="ORF">NPIL_94211</name>
</gene>
<accession>A0A8X6P0B2</accession>
<dbReference type="EMBL" id="BMAW01110691">
    <property type="protein sequence ID" value="GFT44463.1"/>
    <property type="molecule type" value="Genomic_DNA"/>
</dbReference>
<dbReference type="PANTHER" id="PTHR33395:SF22">
    <property type="entry name" value="REVERSE TRANSCRIPTASE DOMAIN-CONTAINING PROTEIN"/>
    <property type="match status" value="1"/>
</dbReference>
<reference evidence="1" key="1">
    <citation type="submission" date="2020-08" db="EMBL/GenBank/DDBJ databases">
        <title>Multicomponent nature underlies the extraordinary mechanical properties of spider dragline silk.</title>
        <authorList>
            <person name="Kono N."/>
            <person name="Nakamura H."/>
            <person name="Mori M."/>
            <person name="Yoshida Y."/>
            <person name="Ohtoshi R."/>
            <person name="Malay A.D."/>
            <person name="Moran D.A.P."/>
            <person name="Tomita M."/>
            <person name="Numata K."/>
            <person name="Arakawa K."/>
        </authorList>
    </citation>
    <scope>NUCLEOTIDE SEQUENCE</scope>
</reference>
<organism evidence="1 2">
    <name type="scientific">Nephila pilipes</name>
    <name type="common">Giant wood spider</name>
    <name type="synonym">Nephila maculata</name>
    <dbReference type="NCBI Taxonomy" id="299642"/>
    <lineage>
        <taxon>Eukaryota</taxon>
        <taxon>Metazoa</taxon>
        <taxon>Ecdysozoa</taxon>
        <taxon>Arthropoda</taxon>
        <taxon>Chelicerata</taxon>
        <taxon>Arachnida</taxon>
        <taxon>Araneae</taxon>
        <taxon>Araneomorphae</taxon>
        <taxon>Entelegynae</taxon>
        <taxon>Araneoidea</taxon>
        <taxon>Nephilidae</taxon>
        <taxon>Nephila</taxon>
    </lineage>
</organism>
<dbReference type="PANTHER" id="PTHR33395">
    <property type="entry name" value="TRANSCRIPTASE, PUTATIVE-RELATED-RELATED"/>
    <property type="match status" value="1"/>
</dbReference>
<dbReference type="Proteomes" id="UP000887013">
    <property type="component" value="Unassembled WGS sequence"/>
</dbReference>
<evidence type="ECO:0000313" key="2">
    <source>
        <dbReference type="Proteomes" id="UP000887013"/>
    </source>
</evidence>
<keyword evidence="1" id="KW-0695">RNA-directed DNA polymerase</keyword>
<evidence type="ECO:0000313" key="1">
    <source>
        <dbReference type="EMBL" id="GFT44463.1"/>
    </source>
</evidence>
<dbReference type="OrthoDB" id="6429725at2759"/>
<sequence length="187" mass="21244">MISNLGQRGRQRFLDIINESWKTGLLPRDWRRTIVIPIRNPSKLTNSPESFRPIALTCIACKVIFKLTETRTNQLGTVQIITGLRNSCPNDIVLYEVDLQPLGLQKSACLLKYYYKPCSLHSRNRTSAFLRVNNNQGLKRNSSFSQVLTTNNISGAVKQLHSTQCFDPSEVRNGVFFHTDLPVHANK</sequence>
<keyword evidence="1" id="KW-0808">Transferase</keyword>
<keyword evidence="2" id="KW-1185">Reference proteome</keyword>
<name>A0A8X6P0B2_NEPPI</name>
<dbReference type="AlphaFoldDB" id="A0A8X6P0B2"/>
<protein>
    <submittedName>
        <fullName evidence="1">Putative RNA-directed DNA polymerase from transposon BS</fullName>
    </submittedName>
</protein>
<proteinExistence type="predicted"/>
<comment type="caution">
    <text evidence="1">The sequence shown here is derived from an EMBL/GenBank/DDBJ whole genome shotgun (WGS) entry which is preliminary data.</text>
</comment>
<keyword evidence="1" id="KW-0548">Nucleotidyltransferase</keyword>